<protein>
    <recommendedName>
        <fullName evidence="3">Lipoprotein</fullName>
    </recommendedName>
</protein>
<dbReference type="AlphaFoldDB" id="A0A1Z9YYX5"/>
<comment type="caution">
    <text evidence="1">The sequence shown here is derived from an EMBL/GenBank/DDBJ whole genome shotgun (WGS) entry which is preliminary data.</text>
</comment>
<proteinExistence type="predicted"/>
<name>A0A1Z9YYX5_9GAMM</name>
<reference evidence="1 2" key="1">
    <citation type="submission" date="2017-05" db="EMBL/GenBank/DDBJ databases">
        <title>Acinetobacter populi ANC 5415 (= PBJ7), whole genome shotgun sequencing project.</title>
        <authorList>
            <person name="Nemec A."/>
            <person name="Radolfova-Krizova L."/>
        </authorList>
    </citation>
    <scope>NUCLEOTIDE SEQUENCE [LARGE SCALE GENOMIC DNA]</scope>
    <source>
        <strain evidence="1 2">PBJ7</strain>
    </source>
</reference>
<accession>A0A1Z9YYX5</accession>
<evidence type="ECO:0000313" key="1">
    <source>
        <dbReference type="EMBL" id="OUY07434.1"/>
    </source>
</evidence>
<dbReference type="PROSITE" id="PS51257">
    <property type="entry name" value="PROKAR_LIPOPROTEIN"/>
    <property type="match status" value="1"/>
</dbReference>
<dbReference type="OrthoDB" id="6699297at2"/>
<evidence type="ECO:0000313" key="2">
    <source>
        <dbReference type="Proteomes" id="UP000196536"/>
    </source>
</evidence>
<evidence type="ECO:0008006" key="3">
    <source>
        <dbReference type="Google" id="ProtNLM"/>
    </source>
</evidence>
<gene>
    <name evidence="1" type="ORF">CAP51_06670</name>
</gene>
<keyword evidence="2" id="KW-1185">Reference proteome</keyword>
<dbReference type="EMBL" id="NEXX01000002">
    <property type="protein sequence ID" value="OUY07434.1"/>
    <property type="molecule type" value="Genomic_DNA"/>
</dbReference>
<dbReference type="RefSeq" id="WP_087619985.1">
    <property type="nucleotide sequence ID" value="NZ_NEXX01000002.1"/>
</dbReference>
<dbReference type="Proteomes" id="UP000196536">
    <property type="component" value="Unassembled WGS sequence"/>
</dbReference>
<sequence length="225" mass="25474">MKSTVQSTTYLVFSSVLLMACNQNNQPAQQRKTDQAITVPASTSTNSQPSKYAPYTTDEVYSKVNRLQYIVEHEAEFHPAVVKEAQFYLEIWELDSASLQAMMEADLDPDNSEFNNDDAVEPEPQSFNVRARIYGRESQSAFNVPGAIEYMLEIQSTDDRDFVLQDLKINRGHCGFYTGDFKSKLPVTMRYSATVSYLLRCRGDQVIDIELITDQGDFSLDISSN</sequence>
<organism evidence="1 2">
    <name type="scientific">Acinetobacter populi</name>
    <dbReference type="NCBI Taxonomy" id="1582270"/>
    <lineage>
        <taxon>Bacteria</taxon>
        <taxon>Pseudomonadati</taxon>
        <taxon>Pseudomonadota</taxon>
        <taxon>Gammaproteobacteria</taxon>
        <taxon>Moraxellales</taxon>
        <taxon>Moraxellaceae</taxon>
        <taxon>Acinetobacter</taxon>
    </lineage>
</organism>